<accession>A0AAF0DHN7</accession>
<dbReference type="AlphaFoldDB" id="A0AAF0DHN7"/>
<dbReference type="PANTHER" id="PTHR35392">
    <property type="entry name" value="ZN(II)2CYS6 TRANSCRIPTION FACTOR (EUROFUNG)-RELATED-RELATED"/>
    <property type="match status" value="1"/>
</dbReference>
<proteinExistence type="predicted"/>
<sequence length="277" mass="32539">MHHFVSLLEKRQGRFNIRVRQAWGTLFVLDLKQACDYLKSAEEKQQSAQYDLRDFIDNYVLKLNDWQRCVKECNPVQDALSLLSQWNNMPSRASYDFVSQPDGMPDRPMNIEDPNDQSEILLAAQLSRIFCRKLEVDGYRALQCALNKNKWDDMPYESFLKFLSQLGNILVSLRWRVSWWELLGDGGSKPDINKERYEERVWTLCKVLYFYYTSVKLKLPSWMKHDGLDGVWSMYADADQVWDDFPLMGTAEGFEVWMARGKELIREAGVRSHVPNI</sequence>
<reference evidence="1" key="1">
    <citation type="submission" date="2023-03" db="EMBL/GenBank/DDBJ databases">
        <title>Emydomyces testavorans Genome Sequence.</title>
        <authorList>
            <person name="Hoyer L."/>
        </authorList>
    </citation>
    <scope>NUCLEOTIDE SEQUENCE</scope>
    <source>
        <strain evidence="1">16-2883</strain>
    </source>
</reference>
<name>A0AAF0DHN7_9EURO</name>
<dbReference type="Proteomes" id="UP001219355">
    <property type="component" value="Chromosome 2"/>
</dbReference>
<organism evidence="1 2">
    <name type="scientific">Emydomyces testavorans</name>
    <dbReference type="NCBI Taxonomy" id="2070801"/>
    <lineage>
        <taxon>Eukaryota</taxon>
        <taxon>Fungi</taxon>
        <taxon>Dikarya</taxon>
        <taxon>Ascomycota</taxon>
        <taxon>Pezizomycotina</taxon>
        <taxon>Eurotiomycetes</taxon>
        <taxon>Eurotiomycetidae</taxon>
        <taxon>Onygenales</taxon>
        <taxon>Nannizziopsiaceae</taxon>
        <taxon>Emydomyces</taxon>
    </lineage>
</organism>
<keyword evidence="2" id="KW-1185">Reference proteome</keyword>
<gene>
    <name evidence="1" type="ORF">PRK78_004352</name>
</gene>
<dbReference type="EMBL" id="CP120628">
    <property type="protein sequence ID" value="WEW58884.1"/>
    <property type="molecule type" value="Genomic_DNA"/>
</dbReference>
<protein>
    <submittedName>
        <fullName evidence="1">Uncharacterized protein</fullName>
    </submittedName>
</protein>
<dbReference type="PANTHER" id="PTHR35392:SF4">
    <property type="entry name" value="ZN(II)2CYS6 TRANSCRIPTION FACTOR (EUROFUNG)"/>
    <property type="match status" value="1"/>
</dbReference>
<evidence type="ECO:0000313" key="2">
    <source>
        <dbReference type="Proteomes" id="UP001219355"/>
    </source>
</evidence>
<dbReference type="InterPro" id="IPR052973">
    <property type="entry name" value="Fungal_sec-metab_reg_TF"/>
</dbReference>
<evidence type="ECO:0000313" key="1">
    <source>
        <dbReference type="EMBL" id="WEW58884.1"/>
    </source>
</evidence>